<reference evidence="3" key="1">
    <citation type="submission" date="2016-01" db="EMBL/GenBank/DDBJ databases">
        <title>Draft genome of Chromobacterium sp. F49.</title>
        <authorList>
            <person name="Hong K.W."/>
        </authorList>
    </citation>
    <scope>NUCLEOTIDE SEQUENCE [LARGE SCALE GENOMIC DNA]</scope>
    <source>
        <strain evidence="3">CN10</strain>
    </source>
</reference>
<dbReference type="EMBL" id="LQQU01000002">
    <property type="protein sequence ID" value="KZE35225.1"/>
    <property type="molecule type" value="Genomic_DNA"/>
</dbReference>
<evidence type="ECO:0000313" key="2">
    <source>
        <dbReference type="EMBL" id="KZE35225.1"/>
    </source>
</evidence>
<name>A0A165G672_9NEIS</name>
<dbReference type="RefSeq" id="WP_066609409.1">
    <property type="nucleotide sequence ID" value="NZ_LQQU01000002.1"/>
</dbReference>
<feature type="transmembrane region" description="Helical" evidence="1">
    <location>
        <begin position="90"/>
        <end position="112"/>
    </location>
</feature>
<accession>A0A165G672</accession>
<dbReference type="STRING" id="1452487.AVW16_04175"/>
<sequence length="171" mass="18656">MRKRIYYLIPDLDSAKRVMNDLLLARIEEKHIHFLAREGTDLSTLHRANLLQESDIVHGAEMGLAVGGMTGLFTGFAAAFFILSDSGLPWGGIVLVTCLFGALFGAWAASMIGSSVPNSRLKPFRPAIDAGKILLMVDVPHDQVEAIEQLLKKIHPEAHLEGTEPTIPAFP</sequence>
<organism evidence="2 3">
    <name type="scientific">Crenobacter luteus</name>
    <dbReference type="NCBI Taxonomy" id="1452487"/>
    <lineage>
        <taxon>Bacteria</taxon>
        <taxon>Pseudomonadati</taxon>
        <taxon>Pseudomonadota</taxon>
        <taxon>Betaproteobacteria</taxon>
        <taxon>Neisseriales</taxon>
        <taxon>Neisseriaceae</taxon>
        <taxon>Crenobacter</taxon>
    </lineage>
</organism>
<dbReference type="AlphaFoldDB" id="A0A165G672"/>
<dbReference type="OrthoDB" id="8775484at2"/>
<evidence type="ECO:0000256" key="1">
    <source>
        <dbReference type="SAM" id="Phobius"/>
    </source>
</evidence>
<keyword evidence="1" id="KW-1133">Transmembrane helix</keyword>
<keyword evidence="1" id="KW-0812">Transmembrane</keyword>
<dbReference type="Proteomes" id="UP000076625">
    <property type="component" value="Unassembled WGS sequence"/>
</dbReference>
<keyword evidence="1" id="KW-0472">Membrane</keyword>
<evidence type="ECO:0008006" key="4">
    <source>
        <dbReference type="Google" id="ProtNLM"/>
    </source>
</evidence>
<protein>
    <recommendedName>
        <fullName evidence="4">DUF1269 domain-containing protein</fullName>
    </recommendedName>
</protein>
<evidence type="ECO:0000313" key="3">
    <source>
        <dbReference type="Proteomes" id="UP000076625"/>
    </source>
</evidence>
<keyword evidence="3" id="KW-1185">Reference proteome</keyword>
<comment type="caution">
    <text evidence="2">The sequence shown here is derived from an EMBL/GenBank/DDBJ whole genome shotgun (WGS) entry which is preliminary data.</text>
</comment>
<proteinExistence type="predicted"/>
<gene>
    <name evidence="2" type="ORF">AVW16_04175</name>
</gene>
<feature type="transmembrane region" description="Helical" evidence="1">
    <location>
        <begin position="62"/>
        <end position="84"/>
    </location>
</feature>